<dbReference type="AlphaFoldDB" id="A0A914PMP9"/>
<dbReference type="GO" id="GO:0016787">
    <property type="term" value="F:hydrolase activity"/>
    <property type="evidence" value="ECO:0007669"/>
    <property type="project" value="UniProtKB-KW"/>
</dbReference>
<accession>A0A914PMP9</accession>
<name>A0A914PMP9_9BILA</name>
<dbReference type="WBParaSite" id="PDA_v2.g19298.t1">
    <property type="protein sequence ID" value="PDA_v2.g19298.t1"/>
    <property type="gene ID" value="PDA_v2.g19298"/>
</dbReference>
<keyword evidence="3" id="KW-0347">Helicase</keyword>
<evidence type="ECO:0000259" key="6">
    <source>
        <dbReference type="PROSITE" id="PS51194"/>
    </source>
</evidence>
<keyword evidence="1" id="KW-0547">Nucleotide-binding</keyword>
<evidence type="ECO:0000259" key="5">
    <source>
        <dbReference type="PROSITE" id="PS51192"/>
    </source>
</evidence>
<dbReference type="InterPro" id="IPR050079">
    <property type="entry name" value="DEAD_box_RNA_helicase"/>
</dbReference>
<dbReference type="GO" id="GO:0005829">
    <property type="term" value="C:cytosol"/>
    <property type="evidence" value="ECO:0007669"/>
    <property type="project" value="TreeGrafter"/>
</dbReference>
<evidence type="ECO:0000256" key="3">
    <source>
        <dbReference type="ARBA" id="ARBA00022806"/>
    </source>
</evidence>
<dbReference type="PROSITE" id="PS51192">
    <property type="entry name" value="HELICASE_ATP_BIND_1"/>
    <property type="match status" value="1"/>
</dbReference>
<dbReference type="Proteomes" id="UP000887578">
    <property type="component" value="Unplaced"/>
</dbReference>
<dbReference type="SMART" id="SM00490">
    <property type="entry name" value="HELICc"/>
    <property type="match status" value="1"/>
</dbReference>
<dbReference type="GO" id="GO:0003676">
    <property type="term" value="F:nucleic acid binding"/>
    <property type="evidence" value="ECO:0007669"/>
    <property type="project" value="InterPro"/>
</dbReference>
<dbReference type="CDD" id="cd18787">
    <property type="entry name" value="SF2_C_DEAD"/>
    <property type="match status" value="1"/>
</dbReference>
<dbReference type="GO" id="GO:0005524">
    <property type="term" value="F:ATP binding"/>
    <property type="evidence" value="ECO:0007669"/>
    <property type="project" value="UniProtKB-KW"/>
</dbReference>
<dbReference type="Pfam" id="PF00270">
    <property type="entry name" value="DEAD"/>
    <property type="match status" value="1"/>
</dbReference>
<proteinExistence type="predicted"/>
<dbReference type="InterPro" id="IPR001650">
    <property type="entry name" value="Helicase_C-like"/>
</dbReference>
<organism evidence="7 8">
    <name type="scientific">Panagrolaimus davidi</name>
    <dbReference type="NCBI Taxonomy" id="227884"/>
    <lineage>
        <taxon>Eukaryota</taxon>
        <taxon>Metazoa</taxon>
        <taxon>Ecdysozoa</taxon>
        <taxon>Nematoda</taxon>
        <taxon>Chromadorea</taxon>
        <taxon>Rhabditida</taxon>
        <taxon>Tylenchina</taxon>
        <taxon>Panagrolaimomorpha</taxon>
        <taxon>Panagrolaimoidea</taxon>
        <taxon>Panagrolaimidae</taxon>
        <taxon>Panagrolaimus</taxon>
    </lineage>
</organism>
<dbReference type="Pfam" id="PF00271">
    <property type="entry name" value="Helicase_C"/>
    <property type="match status" value="1"/>
</dbReference>
<evidence type="ECO:0000313" key="8">
    <source>
        <dbReference type="WBParaSite" id="PDA_v2.g19298.t1"/>
    </source>
</evidence>
<dbReference type="InterPro" id="IPR027417">
    <property type="entry name" value="P-loop_NTPase"/>
</dbReference>
<dbReference type="SMART" id="SM00487">
    <property type="entry name" value="DEXDc"/>
    <property type="match status" value="1"/>
</dbReference>
<protein>
    <submittedName>
        <fullName evidence="8">ATP-dependent RNA helicase</fullName>
    </submittedName>
</protein>
<dbReference type="InterPro" id="IPR011545">
    <property type="entry name" value="DEAD/DEAH_box_helicase_dom"/>
</dbReference>
<sequence>MYPKPRQVQRVSVPLILDSLDVLCCSETGSGKTAAFLIPIIAMCMQRKAEKAFISEPNTPFAVIIGPTRELIHQIFEQALKFTQNTGITVSKLYGEYAVRSNTREIENGCDLLITTPGRFHHFFTDDLLNLRNINFLVFDEGDTMLEKDFLEVIEPVIKHRNFPRKGYYQTLFFSATFGEYMIRAATRFMRRKKSASVLSKKCSTNKLCMQEFQRVPKEERLEALKTFLDSKMSEVNMDSSKLPRILIFVNSQSFCDELTKILQSFGFGVIGIRGNYAQNLRLEAFEGFRDKRYPIMVSTDLCSKGIDIKDIEVVINYELPYYIDTYIYRVGRVGRIREGQCLSFVDPDLNKFIVPKILQVLQVANHPVSSNFDEIVEECQRIVDDPSDGFDVFFDETTAETTAIQRGF</sequence>
<evidence type="ECO:0000256" key="2">
    <source>
        <dbReference type="ARBA" id="ARBA00022801"/>
    </source>
</evidence>
<dbReference type="SUPFAM" id="SSF52540">
    <property type="entry name" value="P-loop containing nucleoside triphosphate hydrolases"/>
    <property type="match status" value="1"/>
</dbReference>
<dbReference type="PANTHER" id="PTHR47959:SF1">
    <property type="entry name" value="ATP-DEPENDENT RNA HELICASE DBPA"/>
    <property type="match status" value="1"/>
</dbReference>
<keyword evidence="4" id="KW-0067">ATP-binding</keyword>
<dbReference type="GO" id="GO:0003724">
    <property type="term" value="F:RNA helicase activity"/>
    <property type="evidence" value="ECO:0007669"/>
    <property type="project" value="TreeGrafter"/>
</dbReference>
<dbReference type="PROSITE" id="PS51194">
    <property type="entry name" value="HELICASE_CTER"/>
    <property type="match status" value="1"/>
</dbReference>
<keyword evidence="2" id="KW-0378">Hydrolase</keyword>
<keyword evidence="7" id="KW-1185">Reference proteome</keyword>
<evidence type="ECO:0000313" key="7">
    <source>
        <dbReference type="Proteomes" id="UP000887578"/>
    </source>
</evidence>
<dbReference type="InterPro" id="IPR014001">
    <property type="entry name" value="Helicase_ATP-bd"/>
</dbReference>
<feature type="domain" description="Helicase ATP-binding" evidence="5">
    <location>
        <begin position="13"/>
        <end position="196"/>
    </location>
</feature>
<dbReference type="PANTHER" id="PTHR47959">
    <property type="entry name" value="ATP-DEPENDENT RNA HELICASE RHLE-RELATED"/>
    <property type="match status" value="1"/>
</dbReference>
<evidence type="ECO:0000256" key="1">
    <source>
        <dbReference type="ARBA" id="ARBA00022741"/>
    </source>
</evidence>
<reference evidence="8" key="1">
    <citation type="submission" date="2022-11" db="UniProtKB">
        <authorList>
            <consortium name="WormBaseParasite"/>
        </authorList>
    </citation>
    <scope>IDENTIFICATION</scope>
</reference>
<dbReference type="Gene3D" id="3.40.50.300">
    <property type="entry name" value="P-loop containing nucleotide triphosphate hydrolases"/>
    <property type="match status" value="2"/>
</dbReference>
<evidence type="ECO:0000256" key="4">
    <source>
        <dbReference type="ARBA" id="ARBA00022840"/>
    </source>
</evidence>
<feature type="domain" description="Helicase C-terminal" evidence="6">
    <location>
        <begin position="221"/>
        <end position="377"/>
    </location>
</feature>